<dbReference type="GO" id="GO:0034213">
    <property type="term" value="P:quinolinate catabolic process"/>
    <property type="evidence" value="ECO:0007669"/>
    <property type="project" value="TreeGrafter"/>
</dbReference>
<name>A0A662D430_UNCAE</name>
<keyword evidence="7 12" id="KW-0328">Glycosyltransferase</keyword>
<dbReference type="Gene3D" id="3.90.1170.20">
    <property type="entry name" value="Quinolinate phosphoribosyl transferase, N-terminal domain"/>
    <property type="match status" value="1"/>
</dbReference>
<dbReference type="InterPro" id="IPR027277">
    <property type="entry name" value="NadC/ModD"/>
</dbReference>
<dbReference type="EC" id="2.4.2.19" evidence="5"/>
<dbReference type="InterPro" id="IPR022412">
    <property type="entry name" value="Quinolinate_PRibosylTrfase_N"/>
</dbReference>
<dbReference type="AlphaFoldDB" id="A0A662D430"/>
<evidence type="ECO:0000256" key="7">
    <source>
        <dbReference type="ARBA" id="ARBA00022676"/>
    </source>
</evidence>
<dbReference type="NCBIfam" id="TIGR00078">
    <property type="entry name" value="nadC"/>
    <property type="match status" value="1"/>
</dbReference>
<reference evidence="15 16" key="1">
    <citation type="submission" date="2018-06" db="EMBL/GenBank/DDBJ databases">
        <title>Extensive metabolic versatility and redundancy in microbially diverse, dynamic hydrothermal sediments.</title>
        <authorList>
            <person name="Dombrowski N."/>
            <person name="Teske A."/>
            <person name="Baker B.J."/>
        </authorList>
    </citation>
    <scope>NUCLEOTIDE SEQUENCE [LARGE SCALE GENOMIC DNA]</scope>
    <source>
        <strain evidence="15">B7_G13</strain>
    </source>
</reference>
<dbReference type="InterPro" id="IPR037128">
    <property type="entry name" value="Quinolinate_PRibosylTase_N_sf"/>
</dbReference>
<dbReference type="PIRSF" id="PIRSF006250">
    <property type="entry name" value="NadC_ModD"/>
    <property type="match status" value="1"/>
</dbReference>
<dbReference type="PANTHER" id="PTHR32179:SF3">
    <property type="entry name" value="NICOTINATE-NUCLEOTIDE PYROPHOSPHORYLASE [CARBOXYLATING]"/>
    <property type="match status" value="1"/>
</dbReference>
<evidence type="ECO:0000256" key="12">
    <source>
        <dbReference type="PIRNR" id="PIRNR006250"/>
    </source>
</evidence>
<dbReference type="SUPFAM" id="SSF51690">
    <property type="entry name" value="Nicotinate/Quinolinate PRTase C-terminal domain-like"/>
    <property type="match status" value="1"/>
</dbReference>
<evidence type="ECO:0000256" key="6">
    <source>
        <dbReference type="ARBA" id="ARBA00022642"/>
    </source>
</evidence>
<feature type="domain" description="Quinolinate phosphoribosyl transferase N-terminal" evidence="14">
    <location>
        <begin position="22"/>
        <end position="108"/>
    </location>
</feature>
<organism evidence="15 16">
    <name type="scientific">Aerophobetes bacterium</name>
    <dbReference type="NCBI Taxonomy" id="2030807"/>
    <lineage>
        <taxon>Bacteria</taxon>
        <taxon>Candidatus Aerophobota</taxon>
    </lineage>
</organism>
<comment type="pathway">
    <text evidence="2">Cofactor biosynthesis; NAD(+) biosynthesis; nicotinate D-ribonucleotide from quinolinate: step 1/1.</text>
</comment>
<dbReference type="CDD" id="cd01572">
    <property type="entry name" value="QPRTase"/>
    <property type="match status" value="1"/>
</dbReference>
<comment type="caution">
    <text evidence="15">The sequence shown here is derived from an EMBL/GenBank/DDBJ whole genome shotgun (WGS) entry which is preliminary data.</text>
</comment>
<evidence type="ECO:0000256" key="8">
    <source>
        <dbReference type="ARBA" id="ARBA00022679"/>
    </source>
</evidence>
<evidence type="ECO:0000256" key="4">
    <source>
        <dbReference type="ARBA" id="ARBA00011218"/>
    </source>
</evidence>
<evidence type="ECO:0000256" key="3">
    <source>
        <dbReference type="ARBA" id="ARBA00009400"/>
    </source>
</evidence>
<keyword evidence="8 12" id="KW-0808">Transferase</keyword>
<dbReference type="EMBL" id="QMPY01000120">
    <property type="protein sequence ID" value="RLE07110.1"/>
    <property type="molecule type" value="Genomic_DNA"/>
</dbReference>
<evidence type="ECO:0000259" key="14">
    <source>
        <dbReference type="Pfam" id="PF02749"/>
    </source>
</evidence>
<evidence type="ECO:0000256" key="2">
    <source>
        <dbReference type="ARBA" id="ARBA00004893"/>
    </source>
</evidence>
<dbReference type="GO" id="GO:0004514">
    <property type="term" value="F:nicotinate-nucleotide diphosphorylase (carboxylating) activity"/>
    <property type="evidence" value="ECO:0007669"/>
    <property type="project" value="UniProtKB-EC"/>
</dbReference>
<proteinExistence type="inferred from homology"/>
<evidence type="ECO:0000256" key="10">
    <source>
        <dbReference type="ARBA" id="ARBA00047445"/>
    </source>
</evidence>
<dbReference type="GO" id="GO:0005737">
    <property type="term" value="C:cytoplasm"/>
    <property type="evidence" value="ECO:0007669"/>
    <property type="project" value="TreeGrafter"/>
</dbReference>
<evidence type="ECO:0000256" key="1">
    <source>
        <dbReference type="ARBA" id="ARBA00003237"/>
    </source>
</evidence>
<evidence type="ECO:0000313" key="16">
    <source>
        <dbReference type="Proteomes" id="UP000277457"/>
    </source>
</evidence>
<dbReference type="Proteomes" id="UP000277457">
    <property type="component" value="Unassembled WGS sequence"/>
</dbReference>
<dbReference type="FunFam" id="3.90.1170.20:FF:000001">
    <property type="entry name" value="Nicotinate-nucleotide diphosphorylase (Carboxylating)"/>
    <property type="match status" value="1"/>
</dbReference>
<keyword evidence="6" id="KW-0662">Pyridine nucleotide biosynthesis</keyword>
<dbReference type="InterPro" id="IPR002638">
    <property type="entry name" value="Quinolinate_PRibosylTrfase_C"/>
</dbReference>
<comment type="similarity">
    <text evidence="3 12">Belongs to the NadC/ModD family.</text>
</comment>
<comment type="function">
    <text evidence="1">Involved in the catabolism of quinolinic acid (QA).</text>
</comment>
<sequence>MDLNLVRPVIKRALDEDIGRGDITSQAIIPPSSISRAEIVAHEEGVLAGIEIAKEVFRLLSPRHLVFNNSLKDGDLLSNGKQIMSFEADTLAILKGERIALNFLQRLSGIATLTKKFVDLVSPFGVKILDTRKTTPNLRALEKYAVRVGGGFNHRFGLDDGILIKDNHIKILGGIKRAVEMARRNNHPFLKIEVEVNNISQVKEAMESDVDAIMLDNMSEEDIREVVSKIRAQKRKTLIEASGDVNLKNVENIARTGVDLISVGRLTHSVKSLNINLKITSER</sequence>
<dbReference type="PANTHER" id="PTHR32179">
    <property type="entry name" value="NICOTINATE-NUCLEOTIDE PYROPHOSPHORYLASE [CARBOXYLATING]"/>
    <property type="match status" value="1"/>
</dbReference>
<evidence type="ECO:0000313" key="15">
    <source>
        <dbReference type="EMBL" id="RLE07110.1"/>
    </source>
</evidence>
<dbReference type="Gene3D" id="3.20.20.70">
    <property type="entry name" value="Aldolase class I"/>
    <property type="match status" value="1"/>
</dbReference>
<evidence type="ECO:0000259" key="13">
    <source>
        <dbReference type="Pfam" id="PF01729"/>
    </source>
</evidence>
<evidence type="ECO:0000256" key="9">
    <source>
        <dbReference type="ARBA" id="ARBA00033102"/>
    </source>
</evidence>
<dbReference type="InterPro" id="IPR036068">
    <property type="entry name" value="Nicotinate_pribotase-like_C"/>
</dbReference>
<evidence type="ECO:0000256" key="11">
    <source>
        <dbReference type="ARBA" id="ARBA00069173"/>
    </source>
</evidence>
<dbReference type="Pfam" id="PF02749">
    <property type="entry name" value="QRPTase_N"/>
    <property type="match status" value="1"/>
</dbReference>
<comment type="catalytic activity">
    <reaction evidence="10">
        <text>nicotinate beta-D-ribonucleotide + CO2 + diphosphate = quinolinate + 5-phospho-alpha-D-ribose 1-diphosphate + 2 H(+)</text>
        <dbReference type="Rhea" id="RHEA:12733"/>
        <dbReference type="ChEBI" id="CHEBI:15378"/>
        <dbReference type="ChEBI" id="CHEBI:16526"/>
        <dbReference type="ChEBI" id="CHEBI:29959"/>
        <dbReference type="ChEBI" id="CHEBI:33019"/>
        <dbReference type="ChEBI" id="CHEBI:57502"/>
        <dbReference type="ChEBI" id="CHEBI:58017"/>
        <dbReference type="EC" id="2.4.2.19"/>
    </reaction>
</comment>
<comment type="subunit">
    <text evidence="4">Hexamer formed by 3 homodimers.</text>
</comment>
<feature type="domain" description="Quinolinate phosphoribosyl transferase C-terminal" evidence="13">
    <location>
        <begin position="110"/>
        <end position="278"/>
    </location>
</feature>
<accession>A0A662D430</accession>
<gene>
    <name evidence="15" type="primary">nadC</name>
    <name evidence="15" type="ORF">DRZ78_03545</name>
</gene>
<protein>
    <recommendedName>
        <fullName evidence="11">Probable nicotinate-nucleotide pyrophosphorylase [carboxylating]</fullName>
        <ecNumber evidence="5">2.4.2.19</ecNumber>
    </recommendedName>
    <alternativeName>
        <fullName evidence="9">Quinolinate phosphoribosyltransferase [decarboxylating]</fullName>
    </alternativeName>
</protein>
<dbReference type="SUPFAM" id="SSF54675">
    <property type="entry name" value="Nicotinate/Quinolinate PRTase N-terminal domain-like"/>
    <property type="match status" value="1"/>
</dbReference>
<dbReference type="FunFam" id="3.20.20.70:FF:000030">
    <property type="entry name" value="Nicotinate-nucleotide pyrophosphorylase, carboxylating"/>
    <property type="match status" value="1"/>
</dbReference>
<dbReference type="Pfam" id="PF01729">
    <property type="entry name" value="QRPTase_C"/>
    <property type="match status" value="1"/>
</dbReference>
<evidence type="ECO:0000256" key="5">
    <source>
        <dbReference type="ARBA" id="ARBA00011944"/>
    </source>
</evidence>
<dbReference type="GO" id="GO:0009435">
    <property type="term" value="P:NAD+ biosynthetic process"/>
    <property type="evidence" value="ECO:0007669"/>
    <property type="project" value="UniProtKB-UniPathway"/>
</dbReference>
<dbReference type="InterPro" id="IPR013785">
    <property type="entry name" value="Aldolase_TIM"/>
</dbReference>
<dbReference type="UniPathway" id="UPA00253">
    <property type="reaction ID" value="UER00331"/>
</dbReference>
<dbReference type="InterPro" id="IPR004393">
    <property type="entry name" value="NadC"/>
</dbReference>